<protein>
    <recommendedName>
        <fullName evidence="2">DNA-binding phage zinc finger domain-containing protein</fullName>
    </recommendedName>
</protein>
<gene>
    <name evidence="3" type="ORF">AVDCRST_MAG68-5137</name>
</gene>
<dbReference type="EMBL" id="CADCTW010000217">
    <property type="protein sequence ID" value="CAA9365213.1"/>
    <property type="molecule type" value="Genomic_DNA"/>
</dbReference>
<feature type="region of interest" description="Disordered" evidence="1">
    <location>
        <begin position="154"/>
        <end position="218"/>
    </location>
</feature>
<evidence type="ECO:0000313" key="3">
    <source>
        <dbReference type="EMBL" id="CAA9365213.1"/>
    </source>
</evidence>
<sequence>MTGPSSARQLTQDEFKEIIDLVVAYTGREPDKTLVQTWAAQAAIGKWTYPEASRAIHLWASRRGPNDFLEPANVTRTLKAVRSQAAATFEAPVIPEGLSNADYPRWYRAQRDAHVAALAQRWGMTGEEPPLQLPPAPPPNEIGQRRVAGLLNGAFHDVPNADPKPRPDSDGPHRRSALIGPCPYCQARDGEPCTRSGANGRVRLANPHPARLNAQEAS</sequence>
<proteinExistence type="predicted"/>
<organism evidence="3">
    <name type="scientific">uncultured Gemmatimonadota bacterium</name>
    <dbReference type="NCBI Taxonomy" id="203437"/>
    <lineage>
        <taxon>Bacteria</taxon>
        <taxon>Pseudomonadati</taxon>
        <taxon>Gemmatimonadota</taxon>
        <taxon>environmental samples</taxon>
    </lineage>
</organism>
<accession>A0A6J4MS34</accession>
<dbReference type="AlphaFoldDB" id="A0A6J4MS34"/>
<dbReference type="InterPro" id="IPR056911">
    <property type="entry name" value="Phage_Znf_bind_put"/>
</dbReference>
<feature type="domain" description="DNA-binding phage zinc finger" evidence="2">
    <location>
        <begin position="177"/>
        <end position="214"/>
    </location>
</feature>
<dbReference type="Pfam" id="PF24623">
    <property type="entry name" value="Phage_zn_bind_8"/>
    <property type="match status" value="1"/>
</dbReference>
<evidence type="ECO:0000259" key="2">
    <source>
        <dbReference type="Pfam" id="PF24623"/>
    </source>
</evidence>
<reference evidence="3" key="1">
    <citation type="submission" date="2020-02" db="EMBL/GenBank/DDBJ databases">
        <authorList>
            <person name="Meier V. D."/>
        </authorList>
    </citation>
    <scope>NUCLEOTIDE SEQUENCE</scope>
    <source>
        <strain evidence="3">AVDCRST_MAG68</strain>
    </source>
</reference>
<feature type="compositionally biased region" description="Basic and acidic residues" evidence="1">
    <location>
        <begin position="163"/>
        <end position="173"/>
    </location>
</feature>
<name>A0A6J4MS34_9BACT</name>
<evidence type="ECO:0000256" key="1">
    <source>
        <dbReference type="SAM" id="MobiDB-lite"/>
    </source>
</evidence>